<evidence type="ECO:0000256" key="2">
    <source>
        <dbReference type="ARBA" id="ARBA00010052"/>
    </source>
</evidence>
<dbReference type="PANTHER" id="PTHR13966:SF5">
    <property type="entry name" value="ENDONUCLEASE G, MITOCHONDRIAL"/>
    <property type="match status" value="1"/>
</dbReference>
<comment type="caution">
    <text evidence="13">The sequence shown here is derived from an EMBL/GenBank/DDBJ whole genome shotgun (WGS) entry which is preliminary data.</text>
</comment>
<dbReference type="SMART" id="SM00892">
    <property type="entry name" value="Endonuclease_NS"/>
    <property type="match status" value="1"/>
</dbReference>
<keyword evidence="7" id="KW-0460">Magnesium</keyword>
<feature type="domain" description="ENPP1-3/EXOG-like endonuclease/phosphodiesterase" evidence="11">
    <location>
        <begin position="99"/>
        <end position="288"/>
    </location>
</feature>
<comment type="cofactor">
    <cofactor evidence="1 10">
        <name>Mg(2+)</name>
        <dbReference type="ChEBI" id="CHEBI:18420"/>
    </cofactor>
</comment>
<evidence type="ECO:0000256" key="7">
    <source>
        <dbReference type="ARBA" id="ARBA00022842"/>
    </source>
</evidence>
<dbReference type="Gene3D" id="3.40.570.10">
    <property type="entry name" value="Extracellular Endonuclease, subunit A"/>
    <property type="match status" value="1"/>
</dbReference>
<evidence type="ECO:0000256" key="1">
    <source>
        <dbReference type="ARBA" id="ARBA00001946"/>
    </source>
</evidence>
<dbReference type="InterPro" id="IPR018524">
    <property type="entry name" value="DNA/RNA_endonuclease_AS"/>
</dbReference>
<dbReference type="PANTHER" id="PTHR13966">
    <property type="entry name" value="ENDONUCLEASE RELATED"/>
    <property type="match status" value="1"/>
</dbReference>
<evidence type="ECO:0000313" key="13">
    <source>
        <dbReference type="EMBL" id="MDX7722811.1"/>
    </source>
</evidence>
<dbReference type="Pfam" id="PF01223">
    <property type="entry name" value="Endonuclease_NS"/>
    <property type="match status" value="1"/>
</dbReference>
<dbReference type="GO" id="GO:0003676">
    <property type="term" value="F:nucleic acid binding"/>
    <property type="evidence" value="ECO:0007669"/>
    <property type="project" value="InterPro"/>
</dbReference>
<evidence type="ECO:0000256" key="8">
    <source>
        <dbReference type="PIRSR" id="PIRSR640255-1"/>
    </source>
</evidence>
<dbReference type="InterPro" id="IPR020821">
    <property type="entry name" value="ENPP1-3/EXOG-like_nuc-like"/>
</dbReference>
<dbReference type="RefSeq" id="WP_319886879.1">
    <property type="nucleotide sequence ID" value="NZ_JAWZVU010000171.1"/>
</dbReference>
<dbReference type="InterPro" id="IPR044929">
    <property type="entry name" value="DNA/RNA_non-sp_Endonuclease_sf"/>
</dbReference>
<dbReference type="GO" id="GO:0004521">
    <property type="term" value="F:RNA endonuclease activity"/>
    <property type="evidence" value="ECO:0007669"/>
    <property type="project" value="TreeGrafter"/>
</dbReference>
<keyword evidence="4 9" id="KW-0479">Metal-binding</keyword>
<dbReference type="GO" id="GO:0046872">
    <property type="term" value="F:metal ion binding"/>
    <property type="evidence" value="ECO:0007669"/>
    <property type="project" value="UniProtKB-KW"/>
</dbReference>
<feature type="domain" description="DNA/RNA non-specific endonuclease/pyrophosphatase/phosphodiesterase" evidence="12">
    <location>
        <begin position="98"/>
        <end position="288"/>
    </location>
</feature>
<dbReference type="SUPFAM" id="SSF54060">
    <property type="entry name" value="His-Me finger endonucleases"/>
    <property type="match status" value="1"/>
</dbReference>
<keyword evidence="3 10" id="KW-0540">Nuclease</keyword>
<evidence type="ECO:0000256" key="5">
    <source>
        <dbReference type="ARBA" id="ARBA00022759"/>
    </source>
</evidence>
<accession>A0AAW9F883</accession>
<dbReference type="PROSITE" id="PS01070">
    <property type="entry name" value="NUCLEASE_NON_SPEC"/>
    <property type="match status" value="1"/>
</dbReference>
<dbReference type="InterPro" id="IPR044925">
    <property type="entry name" value="His-Me_finger_sf"/>
</dbReference>
<evidence type="ECO:0000256" key="10">
    <source>
        <dbReference type="RuleBase" id="RU366055"/>
    </source>
</evidence>
<dbReference type="EMBL" id="JAWZVU010000171">
    <property type="protein sequence ID" value="MDX7722811.1"/>
    <property type="molecule type" value="Genomic_DNA"/>
</dbReference>
<keyword evidence="6 10" id="KW-0378">Hydrolase</keyword>
<dbReference type="InterPro" id="IPR001604">
    <property type="entry name" value="Endo_G_ENPP1-like_dom"/>
</dbReference>
<protein>
    <recommendedName>
        <fullName evidence="10">Endonuclease</fullName>
        <ecNumber evidence="10">3.1.30.-</ecNumber>
    </recommendedName>
</protein>
<evidence type="ECO:0000256" key="3">
    <source>
        <dbReference type="ARBA" id="ARBA00022722"/>
    </source>
</evidence>
<dbReference type="EC" id="3.1.30.-" evidence="10"/>
<organism evidence="13 14">
    <name type="scientific">Aeromonas caviae</name>
    <name type="common">Aeromonas punctata</name>
    <dbReference type="NCBI Taxonomy" id="648"/>
    <lineage>
        <taxon>Bacteria</taxon>
        <taxon>Pseudomonadati</taxon>
        <taxon>Pseudomonadota</taxon>
        <taxon>Gammaproteobacteria</taxon>
        <taxon>Aeromonadales</taxon>
        <taxon>Aeromonadaceae</taxon>
        <taxon>Aeromonas</taxon>
    </lineage>
</organism>
<evidence type="ECO:0000256" key="4">
    <source>
        <dbReference type="ARBA" id="ARBA00022723"/>
    </source>
</evidence>
<dbReference type="Proteomes" id="UP001277183">
    <property type="component" value="Unassembled WGS sequence"/>
</dbReference>
<dbReference type="GO" id="GO:0000014">
    <property type="term" value="F:single-stranded DNA endodeoxyribonuclease activity"/>
    <property type="evidence" value="ECO:0007669"/>
    <property type="project" value="TreeGrafter"/>
</dbReference>
<evidence type="ECO:0000259" key="11">
    <source>
        <dbReference type="SMART" id="SM00477"/>
    </source>
</evidence>
<feature type="active site" description="Proton acceptor" evidence="8">
    <location>
        <position position="164"/>
    </location>
</feature>
<gene>
    <name evidence="13" type="ORF">SJS77_20595</name>
</gene>
<sequence>MEDLNNVATGAKNQCQPRANERFCKCCYGIVEAGEDDTCSVCGQPTTRRLSRILRVLGPLLLSAVSLSPLATECPELYLTKREPQILGPVSGRFFELCNREYAVLVSEVTMSPLYAVERLTPAQMKGADQITRSHVEFGEDYRLPVEVRATSYSFSQSGWDRGHLAAAADFGSKAAQDESFLLSNVVPQSPKVNRGVFADIERAVRHIAHKSTTHVVTGPLYLGAPRYLSNTSIAIPSNLYKAVYSPQAGMVGVYVVGNGDDETYSVLSVDEFTRLSGIDVFPTLPDDVRAYKALPKPFSREVAY</sequence>
<evidence type="ECO:0000259" key="12">
    <source>
        <dbReference type="SMART" id="SM00892"/>
    </source>
</evidence>
<reference evidence="13" key="1">
    <citation type="submission" date="2023-11" db="EMBL/GenBank/DDBJ databases">
        <title>WGS of Aeromonas in Northern Israel.</title>
        <authorList>
            <person name="Hershko Y."/>
        </authorList>
    </citation>
    <scope>NUCLEOTIDE SEQUENCE</scope>
    <source>
        <strain evidence="13">77416</strain>
    </source>
</reference>
<dbReference type="InterPro" id="IPR040255">
    <property type="entry name" value="Non-specific_endonuclease"/>
</dbReference>
<dbReference type="SMART" id="SM00477">
    <property type="entry name" value="NUC"/>
    <property type="match status" value="1"/>
</dbReference>
<comment type="similarity">
    <text evidence="2 10">Belongs to the DNA/RNA non-specific endonuclease family.</text>
</comment>
<evidence type="ECO:0000313" key="14">
    <source>
        <dbReference type="Proteomes" id="UP001277183"/>
    </source>
</evidence>
<name>A0AAW9F883_AERCA</name>
<proteinExistence type="inferred from homology"/>
<keyword evidence="5 10" id="KW-0255">Endonuclease</keyword>
<feature type="binding site" evidence="9">
    <location>
        <position position="194"/>
    </location>
    <ligand>
        <name>Mg(2+)</name>
        <dbReference type="ChEBI" id="CHEBI:18420"/>
        <note>catalytic</note>
    </ligand>
</feature>
<evidence type="ECO:0000256" key="6">
    <source>
        <dbReference type="ARBA" id="ARBA00022801"/>
    </source>
</evidence>
<evidence type="ECO:0000256" key="9">
    <source>
        <dbReference type="PIRSR" id="PIRSR640255-2"/>
    </source>
</evidence>
<dbReference type="AlphaFoldDB" id="A0AAW9F883"/>